<proteinExistence type="predicted"/>
<comment type="caution">
    <text evidence="4">The sequence shown here is derived from an EMBL/GenBank/DDBJ whole genome shotgun (WGS) entry which is preliminary data.</text>
</comment>
<feature type="region of interest" description="Disordered" evidence="2">
    <location>
        <begin position="283"/>
        <end position="303"/>
    </location>
</feature>
<dbReference type="InterPro" id="IPR023210">
    <property type="entry name" value="NADP_OxRdtase_dom"/>
</dbReference>
<evidence type="ECO:0000259" key="3">
    <source>
        <dbReference type="Pfam" id="PF00248"/>
    </source>
</evidence>
<dbReference type="Pfam" id="PF00248">
    <property type="entry name" value="Aldo_ket_red"/>
    <property type="match status" value="1"/>
</dbReference>
<keyword evidence="5" id="KW-1185">Reference proteome</keyword>
<dbReference type="AlphaFoldDB" id="A0A4R4V1L9"/>
<sequence length="303" mass="33123">MGLSGVYGTADDAESAKLLNEMLDLGVNFLDTADVYGEGHNEQLISGLLAERRDEVVLATKFGANKETGGGKPEYVRQAAEASLSRLGTDHIDLYYLHRLDRTTPIEETVGAMAELVAEGKIGHIGLSEISAATLRRAHQVHPITAVQQEYSLFTRDPEAELLPATRELGVSLVAYSPLGRGVLTGSFTSASDVENLEVREKRYPRFQEESLQRNIELTRPLREHADRLGITPAQLALAWLLAQGEDVLPIPGSRRIGRVQANVEAAHVRLNPELAAELSEQFPPGTAAGERYHPDGMSRLDR</sequence>
<dbReference type="EMBL" id="SMKV01000001">
    <property type="protein sequence ID" value="TDC96936.1"/>
    <property type="molecule type" value="Genomic_DNA"/>
</dbReference>
<evidence type="ECO:0000313" key="4">
    <source>
        <dbReference type="EMBL" id="TDC96936.1"/>
    </source>
</evidence>
<dbReference type="GO" id="GO:0005737">
    <property type="term" value="C:cytoplasm"/>
    <property type="evidence" value="ECO:0007669"/>
    <property type="project" value="TreeGrafter"/>
</dbReference>
<dbReference type="Proteomes" id="UP000294744">
    <property type="component" value="Unassembled WGS sequence"/>
</dbReference>
<dbReference type="InterPro" id="IPR050791">
    <property type="entry name" value="Aldo-Keto_reductase"/>
</dbReference>
<gene>
    <name evidence="4" type="ORF">E1161_01205</name>
</gene>
<protein>
    <submittedName>
        <fullName evidence="4">Aldo/keto reductase</fullName>
    </submittedName>
</protein>
<feature type="compositionally biased region" description="Basic and acidic residues" evidence="2">
    <location>
        <begin position="291"/>
        <end position="303"/>
    </location>
</feature>
<dbReference type="Gene3D" id="3.20.20.100">
    <property type="entry name" value="NADP-dependent oxidoreductase domain"/>
    <property type="match status" value="1"/>
</dbReference>
<dbReference type="InterPro" id="IPR036812">
    <property type="entry name" value="NAD(P)_OxRdtase_dom_sf"/>
</dbReference>
<dbReference type="OrthoDB" id="3216283at2"/>
<dbReference type="PANTHER" id="PTHR43625:SF40">
    <property type="entry name" value="ALDO-KETO REDUCTASE YAKC [NADP(+)]"/>
    <property type="match status" value="1"/>
</dbReference>
<feature type="domain" description="NADP-dependent oxidoreductase" evidence="3">
    <location>
        <begin position="2"/>
        <end position="279"/>
    </location>
</feature>
<evidence type="ECO:0000256" key="2">
    <source>
        <dbReference type="SAM" id="MobiDB-lite"/>
    </source>
</evidence>
<evidence type="ECO:0000313" key="5">
    <source>
        <dbReference type="Proteomes" id="UP000294744"/>
    </source>
</evidence>
<dbReference type="GO" id="GO:0016491">
    <property type="term" value="F:oxidoreductase activity"/>
    <property type="evidence" value="ECO:0007669"/>
    <property type="project" value="UniProtKB-KW"/>
</dbReference>
<evidence type="ECO:0000256" key="1">
    <source>
        <dbReference type="ARBA" id="ARBA00023002"/>
    </source>
</evidence>
<reference evidence="4 5" key="1">
    <citation type="submission" date="2019-03" db="EMBL/GenBank/DDBJ databases">
        <title>Draft genome sequences of novel Actinobacteria.</title>
        <authorList>
            <person name="Sahin N."/>
            <person name="Ay H."/>
            <person name="Saygin H."/>
        </authorList>
    </citation>
    <scope>NUCLEOTIDE SEQUENCE [LARGE SCALE GENOMIC DNA]</scope>
    <source>
        <strain evidence="4 5">16K404</strain>
    </source>
</reference>
<name>A0A4R4V1L9_9PSEU</name>
<accession>A0A4R4V1L9</accession>
<dbReference type="SUPFAM" id="SSF51430">
    <property type="entry name" value="NAD(P)-linked oxidoreductase"/>
    <property type="match status" value="1"/>
</dbReference>
<dbReference type="PANTHER" id="PTHR43625">
    <property type="entry name" value="AFLATOXIN B1 ALDEHYDE REDUCTASE"/>
    <property type="match status" value="1"/>
</dbReference>
<organism evidence="4 5">
    <name type="scientific">Saccharopolyspora aridisoli</name>
    <dbReference type="NCBI Taxonomy" id="2530385"/>
    <lineage>
        <taxon>Bacteria</taxon>
        <taxon>Bacillati</taxon>
        <taxon>Actinomycetota</taxon>
        <taxon>Actinomycetes</taxon>
        <taxon>Pseudonocardiales</taxon>
        <taxon>Pseudonocardiaceae</taxon>
        <taxon>Saccharopolyspora</taxon>
    </lineage>
</organism>
<keyword evidence="1" id="KW-0560">Oxidoreductase</keyword>